<organism evidence="3 4">
    <name type="scientific">Mycolicibacterium canariasense</name>
    <name type="common">Mycobacterium canariasense</name>
    <dbReference type="NCBI Taxonomy" id="228230"/>
    <lineage>
        <taxon>Bacteria</taxon>
        <taxon>Bacillati</taxon>
        <taxon>Actinomycetota</taxon>
        <taxon>Actinomycetes</taxon>
        <taxon>Mycobacteriales</taxon>
        <taxon>Mycobacteriaceae</taxon>
        <taxon>Mycolicibacterium</taxon>
    </lineage>
</organism>
<evidence type="ECO:0000259" key="2">
    <source>
        <dbReference type="Pfam" id="PF03629"/>
    </source>
</evidence>
<dbReference type="InterPro" id="IPR005181">
    <property type="entry name" value="SASA"/>
</dbReference>
<reference evidence="4" key="1">
    <citation type="journal article" date="2016" name="Genome Announc.">
        <title>Draft Genome Sequences of Five Rapidly Growing Mycobacterium Species, M. thermoresistibile, M. fortuitum subsp. acetamidolyticum, M. canariasense, M. brisbanense, and M. novocastrense.</title>
        <authorList>
            <person name="Katahira K."/>
            <person name="Ogura Y."/>
            <person name="Gotoh Y."/>
            <person name="Hayashi T."/>
        </authorList>
    </citation>
    <scope>NUCLEOTIDE SEQUENCE [LARGE SCALE GENOMIC DNA]</scope>
    <source>
        <strain evidence="4">JCM15298</strain>
    </source>
</reference>
<sequence>MLAMRKRRNPDGDAPLWKLAVFELKCFVKRRLAPKAIPVTAPEQPYLVVPILGQSNAFGMGLPLDRDGADKAHPLVHQWANSGPSKNTVVLGVDPLLHETPSRRVGFGVTFGKELATATNRAVLLVPCARGDTSFHPKNGYTWDIADTKTRRNLYREAVSAIDAALARYPRSSVAAVLWHQGESDVPLMSAPEYQDKLDALFGDLRTRYGPEVPIILGGMVPEEMERSGKDYAPINAVHADTPHRIPRTAFVPGIRGAFNSDVDRHYNAAGLRTLGRAMWEAYRTIDGTTDLGPQS</sequence>
<dbReference type="Gene3D" id="3.40.50.1110">
    <property type="entry name" value="SGNH hydrolase"/>
    <property type="match status" value="1"/>
</dbReference>
<proteinExistence type="predicted"/>
<comment type="caution">
    <text evidence="3">The sequence shown here is derived from an EMBL/GenBank/DDBJ whole genome shotgun (WGS) entry which is preliminary data.</text>
</comment>
<evidence type="ECO:0000256" key="1">
    <source>
        <dbReference type="ARBA" id="ARBA00022801"/>
    </source>
</evidence>
<dbReference type="EMBL" id="BCSY01000081">
    <property type="protein sequence ID" value="GAS98216.1"/>
    <property type="molecule type" value="Genomic_DNA"/>
</dbReference>
<protein>
    <recommendedName>
        <fullName evidence="2">Sialate O-acetylesterase domain-containing protein</fullName>
    </recommendedName>
</protein>
<dbReference type="InterPro" id="IPR052940">
    <property type="entry name" value="Carb_Esterase_6"/>
</dbReference>
<name>A0A100WHD3_MYCCR</name>
<dbReference type="SUPFAM" id="SSF52266">
    <property type="entry name" value="SGNH hydrolase"/>
    <property type="match status" value="1"/>
</dbReference>
<dbReference type="InterPro" id="IPR036514">
    <property type="entry name" value="SGNH_hydro_sf"/>
</dbReference>
<reference evidence="4" key="2">
    <citation type="submission" date="2016-02" db="EMBL/GenBank/DDBJ databases">
        <title>Draft genome sequence of five rapidly growing Mycobacterium species.</title>
        <authorList>
            <person name="Katahira K."/>
            <person name="Gotou Y."/>
            <person name="Iida K."/>
            <person name="Ogura Y."/>
            <person name="Hayashi T."/>
        </authorList>
    </citation>
    <scope>NUCLEOTIDE SEQUENCE [LARGE SCALE GENOMIC DNA]</scope>
    <source>
        <strain evidence="4">JCM15298</strain>
    </source>
</reference>
<accession>A0A100WHD3</accession>
<dbReference type="PANTHER" id="PTHR31988">
    <property type="entry name" value="ESTERASE, PUTATIVE (DUF303)-RELATED"/>
    <property type="match status" value="1"/>
</dbReference>
<dbReference type="Pfam" id="PF03629">
    <property type="entry name" value="SASA"/>
    <property type="match status" value="1"/>
</dbReference>
<evidence type="ECO:0000313" key="4">
    <source>
        <dbReference type="Proteomes" id="UP000069443"/>
    </source>
</evidence>
<dbReference type="PANTHER" id="PTHR31988:SF19">
    <property type="entry name" value="9-O-ACETYL-N-ACETYLNEURAMINIC ACID DEACETYLASE-RELATED"/>
    <property type="match status" value="1"/>
</dbReference>
<feature type="domain" description="Sialate O-acetylesterase" evidence="2">
    <location>
        <begin position="51"/>
        <end position="283"/>
    </location>
</feature>
<keyword evidence="4" id="KW-1185">Reference proteome</keyword>
<dbReference type="GO" id="GO:0016787">
    <property type="term" value="F:hydrolase activity"/>
    <property type="evidence" value="ECO:0007669"/>
    <property type="project" value="UniProtKB-KW"/>
</dbReference>
<gene>
    <name evidence="3" type="ORF">RMCC_5181</name>
</gene>
<dbReference type="STRING" id="228230.RMCC_5181"/>
<dbReference type="Proteomes" id="UP000069443">
    <property type="component" value="Unassembled WGS sequence"/>
</dbReference>
<evidence type="ECO:0000313" key="3">
    <source>
        <dbReference type="EMBL" id="GAS98216.1"/>
    </source>
</evidence>
<keyword evidence="1" id="KW-0378">Hydrolase</keyword>
<dbReference type="AlphaFoldDB" id="A0A100WHD3"/>